<evidence type="ECO:0000256" key="5">
    <source>
        <dbReference type="ARBA" id="ARBA00049429"/>
    </source>
</evidence>
<accession>A0A5M4AXV0</accession>
<dbReference type="PANTHER" id="PTHR47271:SF2">
    <property type="entry name" value="ARGININE DEIMINASE"/>
    <property type="match status" value="1"/>
</dbReference>
<feature type="active site" description="Amidino-cysteine intermediate" evidence="6">
    <location>
        <position position="411"/>
    </location>
</feature>
<keyword evidence="4" id="KW-0378">Hydrolase</keyword>
<organism evidence="7 8">
    <name type="scientific">Prolixibacter bellariivorans</name>
    <dbReference type="NCBI Taxonomy" id="314319"/>
    <lineage>
        <taxon>Bacteria</taxon>
        <taxon>Pseudomonadati</taxon>
        <taxon>Bacteroidota</taxon>
        <taxon>Bacteroidia</taxon>
        <taxon>Marinilabiliales</taxon>
        <taxon>Prolixibacteraceae</taxon>
        <taxon>Prolixibacter</taxon>
    </lineage>
</organism>
<dbReference type="GO" id="GO:0016990">
    <property type="term" value="F:arginine deiminase activity"/>
    <property type="evidence" value="ECO:0007669"/>
    <property type="project" value="UniProtKB-EC"/>
</dbReference>
<dbReference type="Gene3D" id="3.75.10.10">
    <property type="entry name" value="L-arginine/glycine Amidinotransferase, Chain A"/>
    <property type="match status" value="1"/>
</dbReference>
<dbReference type="PIRSF" id="PIRSF006356">
    <property type="entry name" value="Arg_deiminase"/>
    <property type="match status" value="1"/>
</dbReference>
<name>A0A5M4AXV0_9BACT</name>
<comment type="pathway">
    <text evidence="1">Amino-acid degradation; L-arginine degradation via ADI pathway; carbamoyl phosphate from L-arginine: step 1/2.</text>
</comment>
<keyword evidence="8" id="KW-1185">Reference proteome</keyword>
<dbReference type="Gene3D" id="1.10.3930.10">
    <property type="entry name" value="Arginine deiminase"/>
    <property type="match status" value="1"/>
</dbReference>
<evidence type="ECO:0000313" key="7">
    <source>
        <dbReference type="EMBL" id="GET32287.1"/>
    </source>
</evidence>
<dbReference type="PRINTS" id="PR01466">
    <property type="entry name" value="ARGDEIMINASE"/>
</dbReference>
<dbReference type="OrthoDB" id="9807502at2"/>
<dbReference type="EMBL" id="BLAX01000001">
    <property type="protein sequence ID" value="GET32287.1"/>
    <property type="molecule type" value="Genomic_DNA"/>
</dbReference>
<dbReference type="AlphaFoldDB" id="A0A5M4AXV0"/>
<evidence type="ECO:0000256" key="1">
    <source>
        <dbReference type="ARBA" id="ARBA00005213"/>
    </source>
</evidence>
<evidence type="ECO:0000256" key="2">
    <source>
        <dbReference type="ARBA" id="ARBA00010206"/>
    </source>
</evidence>
<proteinExistence type="inferred from homology"/>
<evidence type="ECO:0000313" key="8">
    <source>
        <dbReference type="Proteomes" id="UP000391834"/>
    </source>
</evidence>
<evidence type="ECO:0000256" key="4">
    <source>
        <dbReference type="ARBA" id="ARBA00022801"/>
    </source>
</evidence>
<protein>
    <recommendedName>
        <fullName evidence="3">arginine deiminase</fullName>
        <ecNumber evidence="3">3.5.3.6</ecNumber>
    </recommendedName>
</protein>
<comment type="catalytic activity">
    <reaction evidence="5">
        <text>L-arginine + H2O = L-citrulline + NH4(+)</text>
        <dbReference type="Rhea" id="RHEA:19597"/>
        <dbReference type="ChEBI" id="CHEBI:15377"/>
        <dbReference type="ChEBI" id="CHEBI:28938"/>
        <dbReference type="ChEBI" id="CHEBI:32682"/>
        <dbReference type="ChEBI" id="CHEBI:57743"/>
        <dbReference type="EC" id="3.5.3.6"/>
    </reaction>
</comment>
<evidence type="ECO:0000256" key="6">
    <source>
        <dbReference type="PIRSR" id="PIRSR006356-1"/>
    </source>
</evidence>
<dbReference type="PANTHER" id="PTHR47271">
    <property type="entry name" value="ARGININE DEIMINASE"/>
    <property type="match status" value="1"/>
</dbReference>
<comment type="caution">
    <text evidence="7">The sequence shown here is derived from an EMBL/GenBank/DDBJ whole genome shotgun (WGS) entry which is preliminary data.</text>
</comment>
<dbReference type="EC" id="3.5.3.6" evidence="3"/>
<reference evidence="7 8" key="1">
    <citation type="submission" date="2019-10" db="EMBL/GenBank/DDBJ databases">
        <title>Prolixibacter strains distinguished by the presence of nitrate reductase genes were adept at nitrate-dependent anaerobic corrosion of metallic iron and carbon steel.</title>
        <authorList>
            <person name="Iino T."/>
            <person name="Shono N."/>
            <person name="Ito K."/>
            <person name="Nakamura R."/>
            <person name="Sueoka K."/>
            <person name="Harayama S."/>
            <person name="Ohkuma M."/>
        </authorList>
    </citation>
    <scope>NUCLEOTIDE SEQUENCE [LARGE SCALE GENOMIC DNA]</scope>
    <source>
        <strain evidence="7 8">JCM 13498</strain>
    </source>
</reference>
<dbReference type="GO" id="GO:0019546">
    <property type="term" value="P:L-arginine deiminase pathway"/>
    <property type="evidence" value="ECO:0007669"/>
    <property type="project" value="TreeGrafter"/>
</dbReference>
<gene>
    <name evidence="7" type="ORF">PbJCM13498_11500</name>
</gene>
<dbReference type="Pfam" id="PF02274">
    <property type="entry name" value="ADI"/>
    <property type="match status" value="1"/>
</dbReference>
<dbReference type="SUPFAM" id="SSF55909">
    <property type="entry name" value="Pentein"/>
    <property type="match status" value="1"/>
</dbReference>
<dbReference type="Proteomes" id="UP000391834">
    <property type="component" value="Unassembled WGS sequence"/>
</dbReference>
<sequence length="423" mass="47737">MKKFNVDVRSEIGQLEGVILHTPGQEVENMTPQNAERALYSDILNLSVARQEYAQLKGVLEKVAHTFEVKDLLTQTLQNSHAKERIINRICEREEAFCEISALHDLSEDELARQLIEGSILKRDNLTKFLSKERFALRPLHNFLFTRDASMTVYDEVLIGKMASLVRDREALIMEAIFKDHPIFGVKTINPMVPIKNIPSSPHTSIEGGDVEIARDDVILIGTGVRTTSQGIDYLIESIKEKKTSTKHIIVQELPHTPESFIHLDMTFTFLNKDEVMVYAPLILGNNKYQTIHITIDNGEVTSIKLHEDLLQAMKEVGMDMKPIQCGGTKDEWTMEREQWHSGANFFSIAPGKVIGYERNSYTIEEMSKNGYDIIKAQDIIENKVDIHASKKAVITIAGSELSRGGGGARCMTMPVGRKKVDW</sequence>
<dbReference type="InterPro" id="IPR003876">
    <property type="entry name" value="Arg_deiminase"/>
</dbReference>
<comment type="similarity">
    <text evidence="2">Belongs to the arginine deiminase family.</text>
</comment>
<evidence type="ECO:0000256" key="3">
    <source>
        <dbReference type="ARBA" id="ARBA00012171"/>
    </source>
</evidence>
<dbReference type="RefSeq" id="WP_025863230.1">
    <property type="nucleotide sequence ID" value="NZ_BLAX01000001.1"/>
</dbReference>